<dbReference type="EMBL" id="PCDP01000028">
    <property type="protein sequence ID" value="PZM15010.1"/>
    <property type="molecule type" value="Genomic_DNA"/>
</dbReference>
<dbReference type="InterPro" id="IPR027417">
    <property type="entry name" value="P-loop_NTPase"/>
</dbReference>
<feature type="compositionally biased region" description="Low complexity" evidence="3">
    <location>
        <begin position="157"/>
        <end position="174"/>
    </location>
</feature>
<proteinExistence type="predicted"/>
<comment type="caution">
    <text evidence="5">The sequence shown here is derived from an EMBL/GenBank/DDBJ whole genome shotgun (WGS) entry which is preliminary data.</text>
</comment>
<dbReference type="Proteomes" id="UP000248925">
    <property type="component" value="Unassembled WGS sequence"/>
</dbReference>
<keyword evidence="6" id="KW-1185">Reference proteome</keyword>
<evidence type="ECO:0000313" key="5">
    <source>
        <dbReference type="EMBL" id="PZM15010.1"/>
    </source>
</evidence>
<evidence type="ECO:0000259" key="4">
    <source>
        <dbReference type="Pfam" id="PF06414"/>
    </source>
</evidence>
<evidence type="ECO:0000256" key="1">
    <source>
        <dbReference type="ARBA" id="ARBA00022741"/>
    </source>
</evidence>
<reference evidence="5 6" key="1">
    <citation type="journal article" date="2018" name="Sci. Rep.">
        <title>Rhizobium tumorigenes sp. nov., a novel plant tumorigenic bacterium isolated from cane gall tumors on thornless blackberry.</title>
        <authorList>
            <person name="Kuzmanovi N."/>
            <person name="Smalla K."/>
            <person name="Gronow S."/>
            <person name="PuBawska J."/>
        </authorList>
    </citation>
    <scope>NUCLEOTIDE SEQUENCE [LARGE SCALE GENOMIC DNA]</scope>
    <source>
        <strain evidence="5 6">CCBAU 85046</strain>
    </source>
</reference>
<dbReference type="Pfam" id="PF06414">
    <property type="entry name" value="Zeta_toxin"/>
    <property type="match status" value="1"/>
</dbReference>
<dbReference type="Gene3D" id="3.40.50.300">
    <property type="entry name" value="P-loop containing nucleotide triphosphate hydrolases"/>
    <property type="match status" value="1"/>
</dbReference>
<organism evidence="5 6">
    <name type="scientific">Rhizobium tubonense</name>
    <dbReference type="NCBI Taxonomy" id="484088"/>
    <lineage>
        <taxon>Bacteria</taxon>
        <taxon>Pseudomonadati</taxon>
        <taxon>Pseudomonadota</taxon>
        <taxon>Alphaproteobacteria</taxon>
        <taxon>Hyphomicrobiales</taxon>
        <taxon>Rhizobiaceae</taxon>
        <taxon>Rhizobium/Agrobacterium group</taxon>
        <taxon>Rhizobium</taxon>
    </lineage>
</organism>
<accession>A0A2W4EYI3</accession>
<dbReference type="AlphaFoldDB" id="A0A2W4EYI3"/>
<keyword evidence="1" id="KW-0547">Nucleotide-binding</keyword>
<evidence type="ECO:0000256" key="3">
    <source>
        <dbReference type="SAM" id="MobiDB-lite"/>
    </source>
</evidence>
<dbReference type="GO" id="GO:0005524">
    <property type="term" value="F:ATP binding"/>
    <property type="evidence" value="ECO:0007669"/>
    <property type="project" value="UniProtKB-KW"/>
</dbReference>
<dbReference type="PANTHER" id="PTHR39206">
    <property type="entry name" value="SLL8004 PROTEIN"/>
    <property type="match status" value="1"/>
</dbReference>
<dbReference type="GO" id="GO:0016301">
    <property type="term" value="F:kinase activity"/>
    <property type="evidence" value="ECO:0007669"/>
    <property type="project" value="InterPro"/>
</dbReference>
<protein>
    <recommendedName>
        <fullName evidence="4">Zeta toxin domain-containing protein</fullName>
    </recommendedName>
</protein>
<dbReference type="PANTHER" id="PTHR39206:SF1">
    <property type="entry name" value="SLL8004 PROTEIN"/>
    <property type="match status" value="1"/>
</dbReference>
<feature type="region of interest" description="Disordered" evidence="3">
    <location>
        <begin position="101"/>
        <end position="123"/>
    </location>
</feature>
<feature type="domain" description="Zeta toxin" evidence="4">
    <location>
        <begin position="13"/>
        <end position="85"/>
    </location>
</feature>
<gene>
    <name evidence="5" type="ORF">CPY51_08140</name>
</gene>
<feature type="region of interest" description="Disordered" evidence="3">
    <location>
        <begin position="157"/>
        <end position="182"/>
    </location>
</feature>
<dbReference type="InterPro" id="IPR010488">
    <property type="entry name" value="Zeta_toxin_domain"/>
</dbReference>
<name>A0A2W4EYI3_9HYPH</name>
<sequence length="182" mass="19843">MADRPTCRLAEPQMMENRQSFIFGTTLSSLQSIRSMQEAKAAGFTVGLYYVALDSVKTNVERVRQRVLKGGHDIPEVNIRRRHKGSLMKLTDSRDIRALQRPLPCTGRPDAGSEGGMAPGLPRCSLVGGERRKNKSRLRLFQTSEPAQMLFITGPGASSVSASVTTPVGPSVSVRWSTSSPL</sequence>
<evidence type="ECO:0000256" key="2">
    <source>
        <dbReference type="ARBA" id="ARBA00022840"/>
    </source>
</evidence>
<keyword evidence="2" id="KW-0067">ATP-binding</keyword>
<evidence type="ECO:0000313" key="6">
    <source>
        <dbReference type="Proteomes" id="UP000248925"/>
    </source>
</evidence>